<gene>
    <name evidence="4" type="ORF">MENT_LOCUS51794</name>
</gene>
<name>A0A6V7XGL2_MELEN</name>
<feature type="transmembrane region" description="Helical" evidence="3">
    <location>
        <begin position="40"/>
        <end position="57"/>
    </location>
</feature>
<protein>
    <submittedName>
        <fullName evidence="4">Uncharacterized protein</fullName>
    </submittedName>
</protein>
<keyword evidence="3" id="KW-1133">Transmembrane helix</keyword>
<dbReference type="EMBL" id="CAJEWN010001566">
    <property type="protein sequence ID" value="CAD2198476.1"/>
    <property type="molecule type" value="Genomic_DNA"/>
</dbReference>
<evidence type="ECO:0000256" key="3">
    <source>
        <dbReference type="SAM" id="Phobius"/>
    </source>
</evidence>
<organism evidence="4 5">
    <name type="scientific">Meloidogyne enterolobii</name>
    <name type="common">Root-knot nematode worm</name>
    <name type="synonym">Meloidogyne mayaguensis</name>
    <dbReference type="NCBI Taxonomy" id="390850"/>
    <lineage>
        <taxon>Eukaryota</taxon>
        <taxon>Metazoa</taxon>
        <taxon>Ecdysozoa</taxon>
        <taxon>Nematoda</taxon>
        <taxon>Chromadorea</taxon>
        <taxon>Rhabditida</taxon>
        <taxon>Tylenchina</taxon>
        <taxon>Tylenchomorpha</taxon>
        <taxon>Tylenchoidea</taxon>
        <taxon>Meloidogynidae</taxon>
        <taxon>Meloidogyninae</taxon>
        <taxon>Meloidogyne</taxon>
    </lineage>
</organism>
<evidence type="ECO:0000256" key="1">
    <source>
        <dbReference type="SAM" id="Coils"/>
    </source>
</evidence>
<feature type="compositionally biased region" description="Basic and acidic residues" evidence="2">
    <location>
        <begin position="7"/>
        <end position="18"/>
    </location>
</feature>
<keyword evidence="3" id="KW-0812">Transmembrane</keyword>
<dbReference type="Proteomes" id="UP000580250">
    <property type="component" value="Unassembled WGS sequence"/>
</dbReference>
<keyword evidence="3" id="KW-0472">Membrane</keyword>
<sequence>MTVKQMKINENKDNEKESNQNSKPINIVLGKNCCNYKQHIFCVIVSLCIVLLVAAYFNKGNFKENEIKIQNMEKQINEMIKEQTKLHEQIMTLMDAKTNLDNLDGQTDNNFDEKTVVVDDKENKKTSDSVLNKNKDASTTYFNLKKLISMFCAALFLL</sequence>
<accession>A0A6V7XGL2</accession>
<feature type="region of interest" description="Disordered" evidence="2">
    <location>
        <begin position="1"/>
        <end position="20"/>
    </location>
</feature>
<evidence type="ECO:0000313" key="4">
    <source>
        <dbReference type="EMBL" id="CAD2198476.1"/>
    </source>
</evidence>
<feature type="coiled-coil region" evidence="1">
    <location>
        <begin position="62"/>
        <end position="89"/>
    </location>
</feature>
<proteinExistence type="predicted"/>
<evidence type="ECO:0000313" key="5">
    <source>
        <dbReference type="Proteomes" id="UP000580250"/>
    </source>
</evidence>
<evidence type="ECO:0000256" key="2">
    <source>
        <dbReference type="SAM" id="MobiDB-lite"/>
    </source>
</evidence>
<comment type="caution">
    <text evidence="4">The sequence shown here is derived from an EMBL/GenBank/DDBJ whole genome shotgun (WGS) entry which is preliminary data.</text>
</comment>
<reference evidence="4 5" key="1">
    <citation type="submission" date="2020-08" db="EMBL/GenBank/DDBJ databases">
        <authorList>
            <person name="Koutsovoulos G."/>
            <person name="Danchin GJ E."/>
        </authorList>
    </citation>
    <scope>NUCLEOTIDE SEQUENCE [LARGE SCALE GENOMIC DNA]</scope>
</reference>
<dbReference type="AlphaFoldDB" id="A0A6V7XGL2"/>
<keyword evidence="1" id="KW-0175">Coiled coil</keyword>